<evidence type="ECO:0000313" key="1">
    <source>
        <dbReference type="EMBL" id="EYC26768.1"/>
    </source>
</evidence>
<sequence>MKSNAWRIPHYHLLPKKLSLPTVTTSSRIDDKVVGVDQLVTRDAPRIRLHLITVEALNAYVPYTVTCGKHPMNQVSASSFQTPPVLIYRPGGMDGSVGRGRDRTIDRVRAFYHCANAHVTDGFGLKEPSANEKPIMERRSEKTENSFPDYLPSYHNRFEWRFNRL</sequence>
<accession>A0A016VJ24</accession>
<dbReference type="Proteomes" id="UP000024635">
    <property type="component" value="Unassembled WGS sequence"/>
</dbReference>
<evidence type="ECO:0000313" key="2">
    <source>
        <dbReference type="Proteomes" id="UP000024635"/>
    </source>
</evidence>
<gene>
    <name evidence="1" type="primary">Acey_s0010.g951</name>
    <name evidence="1" type="ORF">Y032_0010g951</name>
</gene>
<keyword evidence="2" id="KW-1185">Reference proteome</keyword>
<organism evidence="1 2">
    <name type="scientific">Ancylostoma ceylanicum</name>
    <dbReference type="NCBI Taxonomy" id="53326"/>
    <lineage>
        <taxon>Eukaryota</taxon>
        <taxon>Metazoa</taxon>
        <taxon>Ecdysozoa</taxon>
        <taxon>Nematoda</taxon>
        <taxon>Chromadorea</taxon>
        <taxon>Rhabditida</taxon>
        <taxon>Rhabditina</taxon>
        <taxon>Rhabditomorpha</taxon>
        <taxon>Strongyloidea</taxon>
        <taxon>Ancylostomatidae</taxon>
        <taxon>Ancylostomatinae</taxon>
        <taxon>Ancylostoma</taxon>
    </lineage>
</organism>
<name>A0A016VJ24_9BILA</name>
<proteinExistence type="predicted"/>
<comment type="caution">
    <text evidence="1">The sequence shown here is derived from an EMBL/GenBank/DDBJ whole genome shotgun (WGS) entry which is preliminary data.</text>
</comment>
<dbReference type="EMBL" id="JARK01001346">
    <property type="protein sequence ID" value="EYC26768.1"/>
    <property type="molecule type" value="Genomic_DNA"/>
</dbReference>
<dbReference type="AlphaFoldDB" id="A0A016VJ24"/>
<protein>
    <submittedName>
        <fullName evidence="1">Uncharacterized protein</fullName>
    </submittedName>
</protein>
<reference evidence="2" key="1">
    <citation type="journal article" date="2015" name="Nat. Genet.">
        <title>The genome and transcriptome of the zoonotic hookworm Ancylostoma ceylanicum identify infection-specific gene families.</title>
        <authorList>
            <person name="Schwarz E.M."/>
            <person name="Hu Y."/>
            <person name="Antoshechkin I."/>
            <person name="Miller M.M."/>
            <person name="Sternberg P.W."/>
            <person name="Aroian R.V."/>
        </authorList>
    </citation>
    <scope>NUCLEOTIDE SEQUENCE</scope>
    <source>
        <strain evidence="2">HY135</strain>
    </source>
</reference>